<dbReference type="Proteomes" id="UP000634136">
    <property type="component" value="Unassembled WGS sequence"/>
</dbReference>
<accession>A0A834SWK0</accession>
<dbReference type="EMBL" id="JAAIUW010000010">
    <property type="protein sequence ID" value="KAF7811838.1"/>
    <property type="molecule type" value="Genomic_DNA"/>
</dbReference>
<keyword evidence="2" id="KW-1185">Reference proteome</keyword>
<proteinExistence type="predicted"/>
<evidence type="ECO:0000313" key="1">
    <source>
        <dbReference type="EMBL" id="KAF7811838.1"/>
    </source>
</evidence>
<dbReference type="OrthoDB" id="1935865at2759"/>
<comment type="caution">
    <text evidence="1">The sequence shown here is derived from an EMBL/GenBank/DDBJ whole genome shotgun (WGS) entry which is preliminary data.</text>
</comment>
<protein>
    <submittedName>
        <fullName evidence="1">Retrovirus-related Pol polyprotein from transposon TNT 1-94</fullName>
    </submittedName>
</protein>
<dbReference type="AlphaFoldDB" id="A0A834SWK0"/>
<gene>
    <name evidence="1" type="ORF">G2W53_032814</name>
</gene>
<reference evidence="1" key="1">
    <citation type="submission" date="2020-09" db="EMBL/GenBank/DDBJ databases">
        <title>Genome-Enabled Discovery of Anthraquinone Biosynthesis in Senna tora.</title>
        <authorList>
            <person name="Kang S.-H."/>
            <person name="Pandey R.P."/>
            <person name="Lee C.-M."/>
            <person name="Sim J.-S."/>
            <person name="Jeong J.-T."/>
            <person name="Choi B.-S."/>
            <person name="Jung M."/>
            <person name="Ginzburg D."/>
            <person name="Zhao K."/>
            <person name="Won S.Y."/>
            <person name="Oh T.-J."/>
            <person name="Yu Y."/>
            <person name="Kim N.-H."/>
            <person name="Lee O.R."/>
            <person name="Lee T.-H."/>
            <person name="Bashyal P."/>
            <person name="Kim T.-S."/>
            <person name="Lee W.-H."/>
            <person name="Kawkins C."/>
            <person name="Kim C.-K."/>
            <person name="Kim J.S."/>
            <person name="Ahn B.O."/>
            <person name="Rhee S.Y."/>
            <person name="Sohng J.K."/>
        </authorList>
    </citation>
    <scope>NUCLEOTIDE SEQUENCE</scope>
    <source>
        <tissue evidence="1">Leaf</tissue>
    </source>
</reference>
<name>A0A834SWK0_9FABA</name>
<evidence type="ECO:0000313" key="2">
    <source>
        <dbReference type="Proteomes" id="UP000634136"/>
    </source>
</evidence>
<sequence>MVDDLPVVTVVADVCGVCQLGKMSQMPFPTNQAWRASEKLQLIHTDVCGPMSV</sequence>
<organism evidence="1 2">
    <name type="scientific">Senna tora</name>
    <dbReference type="NCBI Taxonomy" id="362788"/>
    <lineage>
        <taxon>Eukaryota</taxon>
        <taxon>Viridiplantae</taxon>
        <taxon>Streptophyta</taxon>
        <taxon>Embryophyta</taxon>
        <taxon>Tracheophyta</taxon>
        <taxon>Spermatophyta</taxon>
        <taxon>Magnoliopsida</taxon>
        <taxon>eudicotyledons</taxon>
        <taxon>Gunneridae</taxon>
        <taxon>Pentapetalae</taxon>
        <taxon>rosids</taxon>
        <taxon>fabids</taxon>
        <taxon>Fabales</taxon>
        <taxon>Fabaceae</taxon>
        <taxon>Caesalpinioideae</taxon>
        <taxon>Cassia clade</taxon>
        <taxon>Senna</taxon>
    </lineage>
</organism>